<keyword evidence="3" id="KW-1185">Reference proteome</keyword>
<name>A0AAN6YI16_9PEZI</name>
<protein>
    <submittedName>
        <fullName evidence="2">Uncharacterized protein</fullName>
    </submittedName>
</protein>
<comment type="caution">
    <text evidence="2">The sequence shown here is derived from an EMBL/GenBank/DDBJ whole genome shotgun (WGS) entry which is preliminary data.</text>
</comment>
<dbReference type="Proteomes" id="UP001301769">
    <property type="component" value="Unassembled WGS sequence"/>
</dbReference>
<evidence type="ECO:0000313" key="2">
    <source>
        <dbReference type="EMBL" id="KAK4219679.1"/>
    </source>
</evidence>
<dbReference type="AlphaFoldDB" id="A0AAN6YI16"/>
<feature type="region of interest" description="Disordered" evidence="1">
    <location>
        <begin position="52"/>
        <end position="113"/>
    </location>
</feature>
<dbReference type="EMBL" id="MU858047">
    <property type="protein sequence ID" value="KAK4219679.1"/>
    <property type="molecule type" value="Genomic_DNA"/>
</dbReference>
<reference evidence="2" key="1">
    <citation type="journal article" date="2023" name="Mol. Phylogenet. Evol.">
        <title>Genome-scale phylogeny and comparative genomics of the fungal order Sordariales.</title>
        <authorList>
            <person name="Hensen N."/>
            <person name="Bonometti L."/>
            <person name="Westerberg I."/>
            <person name="Brannstrom I.O."/>
            <person name="Guillou S."/>
            <person name="Cros-Aarteil S."/>
            <person name="Calhoun S."/>
            <person name="Haridas S."/>
            <person name="Kuo A."/>
            <person name="Mondo S."/>
            <person name="Pangilinan J."/>
            <person name="Riley R."/>
            <person name="LaButti K."/>
            <person name="Andreopoulos B."/>
            <person name="Lipzen A."/>
            <person name="Chen C."/>
            <person name="Yan M."/>
            <person name="Daum C."/>
            <person name="Ng V."/>
            <person name="Clum A."/>
            <person name="Steindorff A."/>
            <person name="Ohm R.A."/>
            <person name="Martin F."/>
            <person name="Silar P."/>
            <person name="Natvig D.O."/>
            <person name="Lalanne C."/>
            <person name="Gautier V."/>
            <person name="Ament-Velasquez S.L."/>
            <person name="Kruys A."/>
            <person name="Hutchinson M.I."/>
            <person name="Powell A.J."/>
            <person name="Barry K."/>
            <person name="Miller A.N."/>
            <person name="Grigoriev I.V."/>
            <person name="Debuchy R."/>
            <person name="Gladieux P."/>
            <person name="Hiltunen Thoren M."/>
            <person name="Johannesson H."/>
        </authorList>
    </citation>
    <scope>NUCLEOTIDE SEQUENCE</scope>
    <source>
        <strain evidence="2">PSN293</strain>
    </source>
</reference>
<feature type="compositionally biased region" description="Polar residues" evidence="1">
    <location>
        <begin position="86"/>
        <end position="96"/>
    </location>
</feature>
<sequence>MSEHPARVEPWVRWLCGDLPHDHPDAVKMIEAVKNGKRFKLPSHLKPAHILGVRTPSGCSDYEDDDDEDDYDDDEDEDDDGEDSKIGQNQASSSEKSANDPAPGQSVLSPEEREVVDELAKLFKSPGFFIRDLEGDYEAENYGCDNGMNYPVYDDDEEDSEEDEDDAVNRRWREIFTREEVALDLEYEADLRPAAYAQLSELEKQHGVGRVPLIHLDTYNVYCSEYMRHFCPDMEWNKFIEFHVPQNLSHYTDANGYPVDRKLERYEKLRGSLYFFRNVRHQFRELPYPEFASRDQVVKVTTEYGQHELGFKFLGGGYIEVEITRDTIVAALLEVGERLLQSKIQAAPEVFTFIGEQRTRY</sequence>
<proteinExistence type="predicted"/>
<evidence type="ECO:0000256" key="1">
    <source>
        <dbReference type="SAM" id="MobiDB-lite"/>
    </source>
</evidence>
<gene>
    <name evidence="2" type="ORF">QBC37DRAFT_382433</name>
</gene>
<evidence type="ECO:0000313" key="3">
    <source>
        <dbReference type="Proteomes" id="UP001301769"/>
    </source>
</evidence>
<reference evidence="2" key="2">
    <citation type="submission" date="2023-05" db="EMBL/GenBank/DDBJ databases">
        <authorList>
            <consortium name="Lawrence Berkeley National Laboratory"/>
            <person name="Steindorff A."/>
            <person name="Hensen N."/>
            <person name="Bonometti L."/>
            <person name="Westerberg I."/>
            <person name="Brannstrom I.O."/>
            <person name="Guillou S."/>
            <person name="Cros-Aarteil S."/>
            <person name="Calhoun S."/>
            <person name="Haridas S."/>
            <person name="Kuo A."/>
            <person name="Mondo S."/>
            <person name="Pangilinan J."/>
            <person name="Riley R."/>
            <person name="Labutti K."/>
            <person name="Andreopoulos B."/>
            <person name="Lipzen A."/>
            <person name="Chen C."/>
            <person name="Yanf M."/>
            <person name="Daum C."/>
            <person name="Ng V."/>
            <person name="Clum A."/>
            <person name="Ohm R."/>
            <person name="Martin F."/>
            <person name="Silar P."/>
            <person name="Natvig D."/>
            <person name="Lalanne C."/>
            <person name="Gautier V."/>
            <person name="Ament-Velasquez S.L."/>
            <person name="Kruys A."/>
            <person name="Hutchinson M.I."/>
            <person name="Powell A.J."/>
            <person name="Barry K."/>
            <person name="Miller A.N."/>
            <person name="Grigoriev I.V."/>
            <person name="Debuchy R."/>
            <person name="Gladieux P."/>
            <person name="Thoren M.H."/>
            <person name="Johannesson H."/>
        </authorList>
    </citation>
    <scope>NUCLEOTIDE SEQUENCE</scope>
    <source>
        <strain evidence="2">PSN293</strain>
    </source>
</reference>
<accession>A0AAN6YI16</accession>
<feature type="compositionally biased region" description="Acidic residues" evidence="1">
    <location>
        <begin position="61"/>
        <end position="82"/>
    </location>
</feature>
<organism evidence="2 3">
    <name type="scientific">Rhypophila decipiens</name>
    <dbReference type="NCBI Taxonomy" id="261697"/>
    <lineage>
        <taxon>Eukaryota</taxon>
        <taxon>Fungi</taxon>
        <taxon>Dikarya</taxon>
        <taxon>Ascomycota</taxon>
        <taxon>Pezizomycotina</taxon>
        <taxon>Sordariomycetes</taxon>
        <taxon>Sordariomycetidae</taxon>
        <taxon>Sordariales</taxon>
        <taxon>Naviculisporaceae</taxon>
        <taxon>Rhypophila</taxon>
    </lineage>
</organism>